<feature type="transmembrane region" description="Helical" evidence="7">
    <location>
        <begin position="454"/>
        <end position="478"/>
    </location>
</feature>
<evidence type="ECO:0000256" key="1">
    <source>
        <dbReference type="ARBA" id="ARBA00004141"/>
    </source>
</evidence>
<dbReference type="PROSITE" id="PS00216">
    <property type="entry name" value="SUGAR_TRANSPORT_1"/>
    <property type="match status" value="1"/>
</dbReference>
<evidence type="ECO:0000256" key="5">
    <source>
        <dbReference type="ARBA" id="ARBA00022989"/>
    </source>
</evidence>
<feature type="domain" description="Major facilitator superfamily (MFS) profile" evidence="8">
    <location>
        <begin position="29"/>
        <end position="509"/>
    </location>
</feature>
<dbReference type="InterPro" id="IPR005829">
    <property type="entry name" value="Sugar_transporter_CS"/>
</dbReference>
<organism evidence="9 10">
    <name type="scientific">Papaver nudicaule</name>
    <name type="common">Iceland poppy</name>
    <dbReference type="NCBI Taxonomy" id="74823"/>
    <lineage>
        <taxon>Eukaryota</taxon>
        <taxon>Viridiplantae</taxon>
        <taxon>Streptophyta</taxon>
        <taxon>Embryophyta</taxon>
        <taxon>Tracheophyta</taxon>
        <taxon>Spermatophyta</taxon>
        <taxon>Magnoliopsida</taxon>
        <taxon>Ranunculales</taxon>
        <taxon>Papaveraceae</taxon>
        <taxon>Papaveroideae</taxon>
        <taxon>Papaver</taxon>
    </lineage>
</organism>
<dbReference type="Gene3D" id="1.20.1250.20">
    <property type="entry name" value="MFS general substrate transporter like domains"/>
    <property type="match status" value="3"/>
</dbReference>
<dbReference type="InterPro" id="IPR036259">
    <property type="entry name" value="MFS_trans_sf"/>
</dbReference>
<evidence type="ECO:0000256" key="6">
    <source>
        <dbReference type="ARBA" id="ARBA00023136"/>
    </source>
</evidence>
<dbReference type="GO" id="GO:0022857">
    <property type="term" value="F:transmembrane transporter activity"/>
    <property type="evidence" value="ECO:0007669"/>
    <property type="project" value="InterPro"/>
</dbReference>
<keyword evidence="3" id="KW-0813">Transport</keyword>
<feature type="transmembrane region" description="Helical" evidence="7">
    <location>
        <begin position="424"/>
        <end position="442"/>
    </location>
</feature>
<feature type="transmembrane region" description="Helical" evidence="7">
    <location>
        <begin position="484"/>
        <end position="505"/>
    </location>
</feature>
<dbReference type="InterPro" id="IPR050814">
    <property type="entry name" value="Myo-inositol_Transporter"/>
</dbReference>
<gene>
    <name evidence="9" type="ORF">MKW94_011323</name>
</gene>
<evidence type="ECO:0000313" key="9">
    <source>
        <dbReference type="EMBL" id="MCL7029708.1"/>
    </source>
</evidence>
<name>A0AA41S951_PAPNU</name>
<sequence>MVRGGLHEEAIAFIRLSREEWRASWRHPYLARLTFTAGIGAFLLGYFTGVISIACIYDQDGFQSVLHENLVVMSIVGAMIGAAVGAWTSDMLGRKFSLMITDVLICLGALLSTNFSRHSLIVVGTIGIGFAVGMASMISPIYIAEASPARIRGSVVSTYGFLIALGQFFCYLRNPSYTQELKVSWHLMLDWVLFPAVLQFIILFSLPESPKMNNLKEMRKKVEGSSSIISEIRNVWSTPAARRGLLYGVGLQVIHQLVGYNAIVFYVPNILELASWKSSFWSPLRDASIDNVQYWILCCLIKKKGRRKQILYSMCGITACFFGLAAIFAVSSFNSPMVSSFEATIHFKNTTCPTYTAAPGAAAWTCMTCLQVSSGCGFCAIKGNKRGACLTANLSGELACLNAVGEWFTKVCPMGCRFLSAITFKAYLMLYASALSTVPWVMNSEIYMLRYRGISAGMASVANWLSYLIMIVLYLSFFSVLGPIYMFVFLGLISILSLVFIDLFLPETTGLPLEPYVGGYLRCWLRQLACSQDPREN</sequence>
<comment type="similarity">
    <text evidence="2">Belongs to the major facilitator superfamily. Sugar transporter (TC 2.A.1.1) family.</text>
</comment>
<evidence type="ECO:0000256" key="3">
    <source>
        <dbReference type="ARBA" id="ARBA00022448"/>
    </source>
</evidence>
<feature type="transmembrane region" description="Helical" evidence="7">
    <location>
        <begin position="29"/>
        <end position="57"/>
    </location>
</feature>
<feature type="transmembrane region" description="Helical" evidence="7">
    <location>
        <begin position="69"/>
        <end position="89"/>
    </location>
</feature>
<dbReference type="InterPro" id="IPR005828">
    <property type="entry name" value="MFS_sugar_transport-like"/>
</dbReference>
<feature type="transmembrane region" description="Helical" evidence="7">
    <location>
        <begin position="155"/>
        <end position="172"/>
    </location>
</feature>
<comment type="caution">
    <text evidence="9">The sequence shown here is derived from an EMBL/GenBank/DDBJ whole genome shotgun (WGS) entry which is preliminary data.</text>
</comment>
<feature type="transmembrane region" description="Helical" evidence="7">
    <location>
        <begin position="120"/>
        <end position="143"/>
    </location>
</feature>
<evidence type="ECO:0000256" key="4">
    <source>
        <dbReference type="ARBA" id="ARBA00022692"/>
    </source>
</evidence>
<dbReference type="Proteomes" id="UP001177140">
    <property type="component" value="Unassembled WGS sequence"/>
</dbReference>
<dbReference type="Pfam" id="PF00083">
    <property type="entry name" value="Sugar_tr"/>
    <property type="match status" value="3"/>
</dbReference>
<dbReference type="EMBL" id="JAJJMA010093303">
    <property type="protein sequence ID" value="MCL7029708.1"/>
    <property type="molecule type" value="Genomic_DNA"/>
</dbReference>
<evidence type="ECO:0000256" key="7">
    <source>
        <dbReference type="SAM" id="Phobius"/>
    </source>
</evidence>
<feature type="transmembrane region" description="Helical" evidence="7">
    <location>
        <begin position="184"/>
        <end position="206"/>
    </location>
</feature>
<evidence type="ECO:0000256" key="2">
    <source>
        <dbReference type="ARBA" id="ARBA00010992"/>
    </source>
</evidence>
<evidence type="ECO:0000259" key="8">
    <source>
        <dbReference type="PROSITE" id="PS50850"/>
    </source>
</evidence>
<dbReference type="InterPro" id="IPR003663">
    <property type="entry name" value="Sugar/inositol_transpt"/>
</dbReference>
<protein>
    <recommendedName>
        <fullName evidence="8">Major facilitator superfamily (MFS) profile domain-containing protein</fullName>
    </recommendedName>
</protein>
<feature type="transmembrane region" description="Helical" evidence="7">
    <location>
        <begin position="310"/>
        <end position="330"/>
    </location>
</feature>
<keyword evidence="4 7" id="KW-0812">Transmembrane</keyword>
<dbReference type="SUPFAM" id="SSF103473">
    <property type="entry name" value="MFS general substrate transporter"/>
    <property type="match status" value="1"/>
</dbReference>
<keyword evidence="10" id="KW-1185">Reference proteome</keyword>
<dbReference type="AlphaFoldDB" id="A0AA41S951"/>
<dbReference type="PANTHER" id="PTHR48020">
    <property type="entry name" value="PROTON MYO-INOSITOL COTRANSPORTER"/>
    <property type="match status" value="1"/>
</dbReference>
<accession>A0AA41S951</accession>
<keyword evidence="6 7" id="KW-0472">Membrane</keyword>
<reference evidence="9" key="1">
    <citation type="submission" date="2022-03" db="EMBL/GenBank/DDBJ databases">
        <title>A functionally conserved STORR gene fusion in Papaver species that diverged 16.8 million years ago.</title>
        <authorList>
            <person name="Catania T."/>
        </authorList>
    </citation>
    <scope>NUCLEOTIDE SEQUENCE</scope>
    <source>
        <strain evidence="9">S-191538</strain>
    </source>
</reference>
<dbReference type="PROSITE" id="PS50850">
    <property type="entry name" value="MFS"/>
    <property type="match status" value="1"/>
</dbReference>
<evidence type="ECO:0000313" key="10">
    <source>
        <dbReference type="Proteomes" id="UP001177140"/>
    </source>
</evidence>
<dbReference type="PRINTS" id="PR00171">
    <property type="entry name" value="SUGRTRNSPORT"/>
</dbReference>
<comment type="subcellular location">
    <subcellularLocation>
        <location evidence="1">Membrane</location>
        <topology evidence="1">Multi-pass membrane protein</topology>
    </subcellularLocation>
</comment>
<keyword evidence="5 7" id="KW-1133">Transmembrane helix</keyword>
<proteinExistence type="inferred from homology"/>
<dbReference type="PANTHER" id="PTHR48020:SF38">
    <property type="entry name" value="INOSITOL TRANSPORTER 2-RELATED"/>
    <property type="match status" value="1"/>
</dbReference>
<dbReference type="GO" id="GO:0016020">
    <property type="term" value="C:membrane"/>
    <property type="evidence" value="ECO:0007669"/>
    <property type="project" value="UniProtKB-SubCell"/>
</dbReference>
<dbReference type="InterPro" id="IPR020846">
    <property type="entry name" value="MFS_dom"/>
</dbReference>